<evidence type="ECO:0000313" key="2">
    <source>
        <dbReference type="Proteomes" id="UP000187209"/>
    </source>
</evidence>
<dbReference type="EMBL" id="MPUH01000011">
    <property type="protein sequence ID" value="OMJ95513.1"/>
    <property type="molecule type" value="Genomic_DNA"/>
</dbReference>
<reference evidence="1 2" key="1">
    <citation type="submission" date="2016-11" db="EMBL/GenBank/DDBJ databases">
        <title>The macronuclear genome of Stentor coeruleus: a giant cell with tiny introns.</title>
        <authorList>
            <person name="Slabodnick M."/>
            <person name="Ruby J.G."/>
            <person name="Reiff S.B."/>
            <person name="Swart E.C."/>
            <person name="Gosai S."/>
            <person name="Prabakaran S."/>
            <person name="Witkowska E."/>
            <person name="Larue G.E."/>
            <person name="Fisher S."/>
            <person name="Freeman R.M."/>
            <person name="Gunawardena J."/>
            <person name="Chu W."/>
            <person name="Stover N.A."/>
            <person name="Gregory B.D."/>
            <person name="Nowacki M."/>
            <person name="Derisi J."/>
            <person name="Roy S.W."/>
            <person name="Marshall W.F."/>
            <person name="Sood P."/>
        </authorList>
    </citation>
    <scope>NUCLEOTIDE SEQUENCE [LARGE SCALE GENOMIC DNA]</scope>
    <source>
        <strain evidence="1">WM001</strain>
    </source>
</reference>
<organism evidence="1 2">
    <name type="scientific">Stentor coeruleus</name>
    <dbReference type="NCBI Taxonomy" id="5963"/>
    <lineage>
        <taxon>Eukaryota</taxon>
        <taxon>Sar</taxon>
        <taxon>Alveolata</taxon>
        <taxon>Ciliophora</taxon>
        <taxon>Postciliodesmatophora</taxon>
        <taxon>Heterotrichea</taxon>
        <taxon>Heterotrichida</taxon>
        <taxon>Stentoridae</taxon>
        <taxon>Stentor</taxon>
    </lineage>
</organism>
<dbReference type="AlphaFoldDB" id="A0A1R2D2P2"/>
<sequence>MNFDLQHYKRSATSKLIDDYFKLRPSMKRKVSHHQSIKQSENGSSILKVVPVYRKGPRPSELLLRYLNAVTPPKISRMSLIKHQLLIHVSSCTTITTLEDKMHRNKRNTLKI</sequence>
<protein>
    <submittedName>
        <fullName evidence="1">Uncharacterized protein</fullName>
    </submittedName>
</protein>
<evidence type="ECO:0000313" key="1">
    <source>
        <dbReference type="EMBL" id="OMJ95513.1"/>
    </source>
</evidence>
<proteinExistence type="predicted"/>
<keyword evidence="2" id="KW-1185">Reference proteome</keyword>
<accession>A0A1R2D2P2</accession>
<name>A0A1R2D2P2_9CILI</name>
<gene>
    <name evidence="1" type="ORF">SteCoe_1111</name>
</gene>
<dbReference type="Proteomes" id="UP000187209">
    <property type="component" value="Unassembled WGS sequence"/>
</dbReference>
<comment type="caution">
    <text evidence="1">The sequence shown here is derived from an EMBL/GenBank/DDBJ whole genome shotgun (WGS) entry which is preliminary data.</text>
</comment>